<dbReference type="Proteomes" id="UP000547510">
    <property type="component" value="Unassembled WGS sequence"/>
</dbReference>
<gene>
    <name evidence="1" type="ORF">FHS29_002915</name>
</gene>
<sequence length="69" mass="7763">MFKPKAEVQAWVRVEEETKIEWSVHPHEVVLALGNLPEFEIVGTPDALRRFLAIGAEALEDQEKAHAGQ</sequence>
<organism evidence="1 2">
    <name type="scientific">Saccharothrix tamanrassetensis</name>
    <dbReference type="NCBI Taxonomy" id="1051531"/>
    <lineage>
        <taxon>Bacteria</taxon>
        <taxon>Bacillati</taxon>
        <taxon>Actinomycetota</taxon>
        <taxon>Actinomycetes</taxon>
        <taxon>Pseudonocardiales</taxon>
        <taxon>Pseudonocardiaceae</taxon>
        <taxon>Saccharothrix</taxon>
    </lineage>
</organism>
<accession>A0A841CG90</accession>
<comment type="caution">
    <text evidence="1">The sequence shown here is derived from an EMBL/GenBank/DDBJ whole genome shotgun (WGS) entry which is preliminary data.</text>
</comment>
<protein>
    <submittedName>
        <fullName evidence="1">Uncharacterized protein</fullName>
    </submittedName>
</protein>
<evidence type="ECO:0000313" key="1">
    <source>
        <dbReference type="EMBL" id="MBB5956329.1"/>
    </source>
</evidence>
<evidence type="ECO:0000313" key="2">
    <source>
        <dbReference type="Proteomes" id="UP000547510"/>
    </source>
</evidence>
<name>A0A841CG90_9PSEU</name>
<keyword evidence="2" id="KW-1185">Reference proteome</keyword>
<reference evidence="1 2" key="1">
    <citation type="submission" date="2020-08" db="EMBL/GenBank/DDBJ databases">
        <title>Genomic Encyclopedia of Type Strains, Phase III (KMG-III): the genomes of soil and plant-associated and newly described type strains.</title>
        <authorList>
            <person name="Whitman W."/>
        </authorList>
    </citation>
    <scope>NUCLEOTIDE SEQUENCE [LARGE SCALE GENOMIC DNA]</scope>
    <source>
        <strain evidence="1 2">CECT 8640</strain>
    </source>
</reference>
<dbReference type="AlphaFoldDB" id="A0A841CG90"/>
<dbReference type="EMBL" id="JACHJN010000004">
    <property type="protein sequence ID" value="MBB5956329.1"/>
    <property type="molecule type" value="Genomic_DNA"/>
</dbReference>
<dbReference type="RefSeq" id="WP_184691132.1">
    <property type="nucleotide sequence ID" value="NZ_JACHJN010000004.1"/>
</dbReference>
<proteinExistence type="predicted"/>